<reference evidence="14 17" key="1">
    <citation type="submission" date="2014-11" db="EMBL/GenBank/DDBJ databases">
        <authorList>
            <person name="Urmite Genomes Urmite Genomes"/>
        </authorList>
    </citation>
    <scope>NUCLEOTIDE SEQUENCE [LARGE SCALE GENOMIC DNA]</scope>
    <source>
        <strain evidence="14 17">Oc5</strain>
    </source>
</reference>
<dbReference type="Proteomes" id="UP000040453">
    <property type="component" value="Unassembled WGS sequence"/>
</dbReference>
<keyword evidence="17" id="KW-1185">Reference proteome</keyword>
<dbReference type="InterPro" id="IPR030931">
    <property type="entry name" value="Group_II_RT_mat"/>
</dbReference>
<dbReference type="GO" id="GO:0003964">
    <property type="term" value="F:RNA-directed DNA polymerase activity"/>
    <property type="evidence" value="ECO:0007669"/>
    <property type="project" value="UniProtKB-KW"/>
</dbReference>
<evidence type="ECO:0000313" key="14">
    <source>
        <dbReference type="EMBL" id="CEI83448.1"/>
    </source>
</evidence>
<dbReference type="GO" id="GO:0051607">
    <property type="term" value="P:defense response to virus"/>
    <property type="evidence" value="ECO:0007669"/>
    <property type="project" value="UniProtKB-KW"/>
</dbReference>
<evidence type="ECO:0000256" key="7">
    <source>
        <dbReference type="ARBA" id="ARBA00023118"/>
    </source>
</evidence>
<feature type="domain" description="Reverse transcriptase" evidence="10">
    <location>
        <begin position="56"/>
        <end position="282"/>
    </location>
</feature>
<keyword evidence="3" id="KW-0548">Nucleotidyltransferase</keyword>
<dbReference type="InterPro" id="IPR051083">
    <property type="entry name" value="GrpII_Intron_Splice-Mob/Def"/>
</dbReference>
<dbReference type="PANTHER" id="PTHR34047:SF8">
    <property type="entry name" value="PROTEIN YKFC"/>
    <property type="match status" value="1"/>
</dbReference>
<protein>
    <recommendedName>
        <fullName evidence="1">RNA-directed DNA polymerase</fullName>
        <ecNumber evidence="1">2.7.7.49</ecNumber>
    </recommendedName>
</protein>
<name>A0A0A1MK30_9BACI</name>
<dbReference type="GO" id="GO:0003723">
    <property type="term" value="F:RNA binding"/>
    <property type="evidence" value="ECO:0007669"/>
    <property type="project" value="InterPro"/>
</dbReference>
<evidence type="ECO:0000313" key="13">
    <source>
        <dbReference type="EMBL" id="CEI83353.1"/>
    </source>
</evidence>
<dbReference type="EMBL" id="CDGG01000001">
    <property type="protein sequence ID" value="CEI80260.1"/>
    <property type="molecule type" value="Genomic_DNA"/>
</dbReference>
<dbReference type="InterPro" id="IPR000123">
    <property type="entry name" value="Reverse_transcriptase_msDNA"/>
</dbReference>
<sequence>MKGKEETSVEILEKILSDQNMNEAYLRVYRNKGAGGVDGVTVNELKAYLRKHKEELRTQIQKRKYKPMPALRVEIPKENGKMRKLGIPTVVDRVVQQAISQVLSPIFEKQFSDYSYGFRPRRSCEMAITQVLEYINDGYQWLVDIDLERFFDTVHHDKLMRIISHTIKDGDVISLIRKYLVSGVMVDGKYEDTTIGTPQGGNLSPLLSNIMLNELDKELEARGLRFVRYADDSLIFVKSEKAANRVLTSITTFIEEKLGLKVNMEKSKISRPTKTTFLGFGFYYDSNKRKFQPRPSKTSVQKFQRKLRRLTKRNWSISLNDRIIKLKQVMYGWVNYFRVANMKSVLESIDAKLRSRIRVIIWKQWKNNKKRIKSLIQLGIPKEEAKGLTYCRKGFRFTGLSKVVQRALSNKRLKQRGIPFALDRYLKVHTEI</sequence>
<evidence type="ECO:0000313" key="16">
    <source>
        <dbReference type="EMBL" id="CEI84234.1"/>
    </source>
</evidence>
<dbReference type="EMBL" id="CDGG01000001">
    <property type="protein sequence ID" value="CEI80783.1"/>
    <property type="molecule type" value="Genomic_DNA"/>
</dbReference>
<dbReference type="PANTHER" id="PTHR34047">
    <property type="entry name" value="NUCLEAR INTRON MATURASE 1, MITOCHONDRIAL-RELATED"/>
    <property type="match status" value="1"/>
</dbReference>
<dbReference type="AlphaFoldDB" id="A0A0A1MK30"/>
<dbReference type="InterPro" id="IPR043502">
    <property type="entry name" value="DNA/RNA_pol_sf"/>
</dbReference>
<dbReference type="EMBL" id="CDGG01000001">
    <property type="protein sequence ID" value="CEI83353.1"/>
    <property type="molecule type" value="Genomic_DNA"/>
</dbReference>
<dbReference type="PRINTS" id="PR00866">
    <property type="entry name" value="RNADNAPOLMS"/>
</dbReference>
<evidence type="ECO:0000256" key="8">
    <source>
        <dbReference type="ARBA" id="ARBA00034120"/>
    </source>
</evidence>
<dbReference type="InterPro" id="IPR013597">
    <property type="entry name" value="Mat_intron_G2"/>
</dbReference>
<evidence type="ECO:0000313" key="17">
    <source>
        <dbReference type="Proteomes" id="UP000040453"/>
    </source>
</evidence>
<dbReference type="InterPro" id="IPR000477">
    <property type="entry name" value="RT_dom"/>
</dbReference>
<dbReference type="NCBIfam" id="TIGR04416">
    <property type="entry name" value="group_II_RT_mat"/>
    <property type="match status" value="1"/>
</dbReference>
<keyword evidence="4" id="KW-0479">Metal-binding</keyword>
<evidence type="ECO:0000313" key="12">
    <source>
        <dbReference type="EMBL" id="CEI80783.1"/>
    </source>
</evidence>
<dbReference type="EMBL" id="CDGG01000001">
    <property type="protein sequence ID" value="CEI84234.1"/>
    <property type="molecule type" value="Genomic_DNA"/>
</dbReference>
<dbReference type="SUPFAM" id="SSF56672">
    <property type="entry name" value="DNA/RNA polymerases"/>
    <property type="match status" value="1"/>
</dbReference>
<dbReference type="InterPro" id="IPR043128">
    <property type="entry name" value="Rev_trsase/Diguanyl_cyclase"/>
</dbReference>
<evidence type="ECO:0000256" key="5">
    <source>
        <dbReference type="ARBA" id="ARBA00022842"/>
    </source>
</evidence>
<accession>A0A0A1MK30</accession>
<keyword evidence="5" id="KW-0460">Magnesium</keyword>
<keyword evidence="6" id="KW-0695">RNA-directed DNA polymerase</keyword>
<dbReference type="CDD" id="cd01651">
    <property type="entry name" value="RT_G2_intron"/>
    <property type="match status" value="1"/>
</dbReference>
<dbReference type="GO" id="GO:0046872">
    <property type="term" value="F:metal ion binding"/>
    <property type="evidence" value="ECO:0007669"/>
    <property type="project" value="UniProtKB-KW"/>
</dbReference>
<keyword evidence="7" id="KW-0051">Antiviral defense</keyword>
<dbReference type="STRING" id="545501.BN997_00054"/>
<dbReference type="Pfam" id="PF08388">
    <property type="entry name" value="GIIM"/>
    <property type="match status" value="1"/>
</dbReference>
<proteinExistence type="inferred from homology"/>
<evidence type="ECO:0000256" key="1">
    <source>
        <dbReference type="ARBA" id="ARBA00012493"/>
    </source>
</evidence>
<organism evidence="14 17">
    <name type="scientific">Oceanobacillus oncorhynchi</name>
    <dbReference type="NCBI Taxonomy" id="545501"/>
    <lineage>
        <taxon>Bacteria</taxon>
        <taxon>Bacillati</taxon>
        <taxon>Bacillota</taxon>
        <taxon>Bacilli</taxon>
        <taxon>Bacillales</taxon>
        <taxon>Bacillaceae</taxon>
        <taxon>Oceanobacillus</taxon>
    </lineage>
</organism>
<evidence type="ECO:0000256" key="9">
    <source>
        <dbReference type="ARBA" id="ARBA00048173"/>
    </source>
</evidence>
<keyword evidence="2" id="KW-0808">Transferase</keyword>
<comment type="similarity">
    <text evidence="8">Belongs to the bacterial reverse transcriptase family.</text>
</comment>
<evidence type="ECO:0000259" key="10">
    <source>
        <dbReference type="PROSITE" id="PS50878"/>
    </source>
</evidence>
<evidence type="ECO:0000256" key="3">
    <source>
        <dbReference type="ARBA" id="ARBA00022695"/>
    </source>
</evidence>
<dbReference type="EC" id="2.7.7.49" evidence="1"/>
<dbReference type="EMBL" id="CDGG01000001">
    <property type="protein sequence ID" value="CEI84138.1"/>
    <property type="molecule type" value="Genomic_DNA"/>
</dbReference>
<gene>
    <name evidence="14" type="primary">ltrA_5</name>
    <name evidence="11" type="synonym">ltrA_1</name>
    <name evidence="12" type="synonym">ltrA_2</name>
    <name evidence="13" type="synonym">ltrA_4</name>
    <name evidence="15" type="synonym">ltrA_6</name>
    <name evidence="16" type="synonym">ltrA_7</name>
    <name evidence="11" type="ORF">BN997_00054</name>
    <name evidence="12" type="ORF">BN997_00593</name>
    <name evidence="13" type="ORF">BN997_03260</name>
    <name evidence="14" type="ORF">BN997_03360</name>
    <name evidence="15" type="ORF">BN997_04074</name>
    <name evidence="16" type="ORF">BN997_04177</name>
</gene>
<dbReference type="Pfam" id="PF00078">
    <property type="entry name" value="RVT_1"/>
    <property type="match status" value="1"/>
</dbReference>
<dbReference type="EMBL" id="CDGG01000001">
    <property type="protein sequence ID" value="CEI83448.1"/>
    <property type="molecule type" value="Genomic_DNA"/>
</dbReference>
<evidence type="ECO:0000313" key="15">
    <source>
        <dbReference type="EMBL" id="CEI84138.1"/>
    </source>
</evidence>
<dbReference type="Gene3D" id="3.30.70.270">
    <property type="match status" value="1"/>
</dbReference>
<dbReference type="PROSITE" id="PS50878">
    <property type="entry name" value="RT_POL"/>
    <property type="match status" value="1"/>
</dbReference>
<evidence type="ECO:0000256" key="6">
    <source>
        <dbReference type="ARBA" id="ARBA00022918"/>
    </source>
</evidence>
<comment type="catalytic activity">
    <reaction evidence="9">
        <text>DNA(n) + a 2'-deoxyribonucleoside 5'-triphosphate = DNA(n+1) + diphosphate</text>
        <dbReference type="Rhea" id="RHEA:22508"/>
        <dbReference type="Rhea" id="RHEA-COMP:17339"/>
        <dbReference type="Rhea" id="RHEA-COMP:17340"/>
        <dbReference type="ChEBI" id="CHEBI:33019"/>
        <dbReference type="ChEBI" id="CHEBI:61560"/>
        <dbReference type="ChEBI" id="CHEBI:173112"/>
        <dbReference type="EC" id="2.7.7.49"/>
    </reaction>
</comment>
<evidence type="ECO:0000313" key="11">
    <source>
        <dbReference type="EMBL" id="CEI80260.1"/>
    </source>
</evidence>
<evidence type="ECO:0000256" key="4">
    <source>
        <dbReference type="ARBA" id="ARBA00022723"/>
    </source>
</evidence>
<evidence type="ECO:0000256" key="2">
    <source>
        <dbReference type="ARBA" id="ARBA00022679"/>
    </source>
</evidence>